<dbReference type="EMBL" id="OW240921">
    <property type="protein sequence ID" value="CAH2318814.1"/>
    <property type="molecule type" value="Genomic_DNA"/>
</dbReference>
<sequence length="619" mass="70453">MKKGMEAPQHAHRAILAWFNSREFNVPFSGTNADTCERSDRGQSCKELQDYKTTTNVSPSANRPQRDPPTVRLSGCDMNHTDPLMNMDIRQSADLQQSFLCRLDYKRQDPLDYHEVFSKDGPHFYQFTSPRAEPEITCENRGKLQRNTEAFQNKEKQRNVQNLSKTTYKPRHKRTCSQDDFQMVLPSTHDGLKHPTSHTFCKVYERETPTRKPFQEIFPKQVNRTRLNIMQRPTGGSQTSDDVLCRIWNHDSDHKNSSKMSSNYLTTSSEEPRLCYREVTQHSIFSEDKFQSYHGLPLQGLETNSSPVLGSFLFEESKFVSETESFVQKPRVPRLDPQIMLHQNIHPSIPIWRWRNICEPPEDNLWSVKSTPTKDSLQASHTSSVWDRNWQSSENWSLFPSSESMEEVNSFNSPPRERSLINTGRYPLPPTITTINTGPYNIPPTITTVNIGRYPVPPPKTTINTGRYPIPPTITTINTGCYPIPPTITTINTGRYPTPPTITTINTGRYPIPPTITTINTGRYPTPPTITTINTGRYPTPPTITTINTGRYPIPPTITTINTGRYPIPPTITTINTGRYPTPPTITTINTGRYPIPPTITTINTGCYHVQFPVTITQP</sequence>
<evidence type="ECO:0000313" key="2">
    <source>
        <dbReference type="EMBL" id="CAH2318814.1"/>
    </source>
</evidence>
<organism evidence="2 3">
    <name type="scientific">Pelobates cultripes</name>
    <name type="common">Western spadefoot toad</name>
    <dbReference type="NCBI Taxonomy" id="61616"/>
    <lineage>
        <taxon>Eukaryota</taxon>
        <taxon>Metazoa</taxon>
        <taxon>Chordata</taxon>
        <taxon>Craniata</taxon>
        <taxon>Vertebrata</taxon>
        <taxon>Euteleostomi</taxon>
        <taxon>Amphibia</taxon>
        <taxon>Batrachia</taxon>
        <taxon>Anura</taxon>
        <taxon>Pelobatoidea</taxon>
        <taxon>Pelobatidae</taxon>
        <taxon>Pelobates</taxon>
    </lineage>
</organism>
<evidence type="ECO:0000256" key="1">
    <source>
        <dbReference type="SAM" id="MobiDB-lite"/>
    </source>
</evidence>
<reference evidence="2" key="1">
    <citation type="submission" date="2022-03" db="EMBL/GenBank/DDBJ databases">
        <authorList>
            <person name="Alioto T."/>
            <person name="Alioto T."/>
            <person name="Gomez Garrido J."/>
        </authorList>
    </citation>
    <scope>NUCLEOTIDE SEQUENCE</scope>
</reference>
<keyword evidence="3" id="KW-1185">Reference proteome</keyword>
<proteinExistence type="predicted"/>
<dbReference type="Proteomes" id="UP001295444">
    <property type="component" value="Chromosome 10"/>
</dbReference>
<feature type="region of interest" description="Disordered" evidence="1">
    <location>
        <begin position="53"/>
        <end position="73"/>
    </location>
</feature>
<feature type="compositionally biased region" description="Polar residues" evidence="1">
    <location>
        <begin position="53"/>
        <end position="63"/>
    </location>
</feature>
<name>A0AAD1T960_PELCU</name>
<gene>
    <name evidence="2" type="ORF">PECUL_23A032368</name>
</gene>
<accession>A0AAD1T960</accession>
<evidence type="ECO:0000313" key="3">
    <source>
        <dbReference type="Proteomes" id="UP001295444"/>
    </source>
</evidence>
<dbReference type="AlphaFoldDB" id="A0AAD1T960"/>
<protein>
    <submittedName>
        <fullName evidence="2">Uncharacterized protein</fullName>
    </submittedName>
</protein>